<dbReference type="GO" id="GO:0046872">
    <property type="term" value="F:metal ion binding"/>
    <property type="evidence" value="ECO:0007669"/>
    <property type="project" value="UniProtKB-KW"/>
</dbReference>
<dbReference type="Gene3D" id="1.10.620.20">
    <property type="entry name" value="Ribonucleotide Reductase, subunit A"/>
    <property type="match status" value="1"/>
</dbReference>
<comment type="cofactor">
    <cofactor evidence="1">
        <name>Mn(2+)</name>
        <dbReference type="ChEBI" id="CHEBI:29035"/>
    </cofactor>
</comment>
<dbReference type="GO" id="GO:0009263">
    <property type="term" value="P:deoxyribonucleotide biosynthetic process"/>
    <property type="evidence" value="ECO:0007669"/>
    <property type="project" value="InterPro"/>
</dbReference>
<dbReference type="InterPro" id="IPR009078">
    <property type="entry name" value="Ferritin-like_SF"/>
</dbReference>
<evidence type="ECO:0000256" key="6">
    <source>
        <dbReference type="ARBA" id="ARBA00023002"/>
    </source>
</evidence>
<dbReference type="SUPFAM" id="SSF47240">
    <property type="entry name" value="Ferritin-like"/>
    <property type="match status" value="1"/>
</dbReference>
<evidence type="ECO:0000313" key="11">
    <source>
        <dbReference type="EMBL" id="OKO95008.1"/>
    </source>
</evidence>
<dbReference type="Pfam" id="PF00268">
    <property type="entry name" value="Ribonuc_red_sm"/>
    <property type="match status" value="1"/>
</dbReference>
<comment type="caution">
    <text evidence="11">The sequence shown here is derived from an EMBL/GenBank/DDBJ whole genome shotgun (WGS) entry which is preliminary data.</text>
</comment>
<reference evidence="12" key="2">
    <citation type="submission" date="2017-01" db="EMBL/GenBank/DDBJ databases">
        <title>Genome sequencing and annotation of Geobacillus sp. 1017, a Hydrocarbon-Oxidizing Thermophilic Bacterium Isolated from a Heavy Oil Reservoir (China).</title>
        <authorList>
            <person name="Kadnikov V.V."/>
            <person name="Mardanov A.V."/>
            <person name="Poltaraus A.B."/>
            <person name="Sokolova D.S."/>
            <person name="Semenova E.M."/>
            <person name="Ravin N.V."/>
            <person name="Tourova T.P."/>
            <person name="Nazina T.N."/>
        </authorList>
    </citation>
    <scope>NUCLEOTIDE SEQUENCE [LARGE SCALE GENOMIC DNA]</scope>
    <source>
        <strain evidence="12">1017</strain>
    </source>
</reference>
<evidence type="ECO:0000256" key="1">
    <source>
        <dbReference type="ARBA" id="ARBA00001936"/>
    </source>
</evidence>
<name>A0A1Q5T455_9BACL</name>
<dbReference type="InterPro" id="IPR012348">
    <property type="entry name" value="RNR-like"/>
</dbReference>
<evidence type="ECO:0000256" key="2">
    <source>
        <dbReference type="ARBA" id="ARBA00001962"/>
    </source>
</evidence>
<proteinExistence type="inferred from homology"/>
<gene>
    <name evidence="11" type="ORF">BRO54_1213</name>
</gene>
<organism evidence="11 12">
    <name type="scientific">Geobacillus proteiniphilus</name>
    <dbReference type="NCBI Taxonomy" id="860353"/>
    <lineage>
        <taxon>Bacteria</taxon>
        <taxon>Bacillati</taxon>
        <taxon>Bacillota</taxon>
        <taxon>Bacilli</taxon>
        <taxon>Bacillales</taxon>
        <taxon>Anoxybacillaceae</taxon>
        <taxon>Geobacillus</taxon>
    </lineage>
</organism>
<sequence>MTRHDGFQTVKGTIDWEHPMYKLYEKAKRNGKWNPADIDFSQDKEDFARLTSEEKIVALPLVAGFSAGEEAVTLDILPMTNALARQGRLEDVLFLTTFMHDEAKHVEMFSRWQQAVGIGQMDLSVFHNDHYKRIFYEALPEAMDRLYTDDSPQAIIRAATVYNMIVEGTLAESGYYTFRQIHKKAGLFPGLLQGIDYLNMDEGRHIQFGLYTIQRLVNEDERYYDLFIQYMDELWPHVVGYVAYLTELGQRQQQLARTSTLEIDYEMLNNYVIKQFNIRKKQISRTKRYDSVEELEKTSAES</sequence>
<evidence type="ECO:0000256" key="9">
    <source>
        <dbReference type="ARBA" id="ARBA00031672"/>
    </source>
</evidence>
<dbReference type="CDD" id="cd07911">
    <property type="entry name" value="RNRR2_Rv0233_like"/>
    <property type="match status" value="1"/>
</dbReference>
<dbReference type="NCBIfam" id="NF006200">
    <property type="entry name" value="PRK08326.1-3"/>
    <property type="match status" value="1"/>
</dbReference>
<protein>
    <recommendedName>
        <fullName evidence="4">R2-like ligand binding oxidase</fullName>
    </recommendedName>
    <alternativeName>
        <fullName evidence="10">Ribonucleotide reductase R2 subunit homolog</fullName>
    </alternativeName>
    <alternativeName>
        <fullName evidence="9">Ribonucleotide reductase small subunit homolog</fullName>
    </alternativeName>
</protein>
<keyword evidence="5" id="KW-0479">Metal-binding</keyword>
<keyword evidence="7" id="KW-0408">Iron</keyword>
<dbReference type="Proteomes" id="UP000186030">
    <property type="component" value="Unassembled WGS sequence"/>
</dbReference>
<evidence type="ECO:0000256" key="10">
    <source>
        <dbReference type="ARBA" id="ARBA00032636"/>
    </source>
</evidence>
<dbReference type="InterPro" id="IPR033908">
    <property type="entry name" value="R2LOX"/>
</dbReference>
<evidence type="ECO:0000313" key="12">
    <source>
        <dbReference type="Proteomes" id="UP000186030"/>
    </source>
</evidence>
<evidence type="ECO:0000256" key="8">
    <source>
        <dbReference type="ARBA" id="ARBA00023211"/>
    </source>
</evidence>
<dbReference type="InterPro" id="IPR000358">
    <property type="entry name" value="RNR_small_fam"/>
</dbReference>
<comment type="similarity">
    <text evidence="3">Belongs to the ribonucleoside diphosphate reductase small chain family. R2-like ligand binding oxidase subfamily.</text>
</comment>
<comment type="cofactor">
    <cofactor evidence="2">
        <name>Fe cation</name>
        <dbReference type="ChEBI" id="CHEBI:24875"/>
    </cofactor>
</comment>
<dbReference type="EMBL" id="MQMG01000011">
    <property type="protein sequence ID" value="OKO95008.1"/>
    <property type="molecule type" value="Genomic_DNA"/>
</dbReference>
<evidence type="ECO:0000256" key="7">
    <source>
        <dbReference type="ARBA" id="ARBA00023004"/>
    </source>
</evidence>
<evidence type="ECO:0000256" key="4">
    <source>
        <dbReference type="ARBA" id="ARBA00013559"/>
    </source>
</evidence>
<evidence type="ECO:0000256" key="3">
    <source>
        <dbReference type="ARBA" id="ARBA00007873"/>
    </source>
</evidence>
<dbReference type="AlphaFoldDB" id="A0A1Q5T455"/>
<keyword evidence="8" id="KW-0464">Manganese</keyword>
<dbReference type="GO" id="GO:0016491">
    <property type="term" value="F:oxidoreductase activity"/>
    <property type="evidence" value="ECO:0007669"/>
    <property type="project" value="UniProtKB-KW"/>
</dbReference>
<reference evidence="11 12" key="1">
    <citation type="submission" date="2016-11" db="EMBL/GenBank/DDBJ databases">
        <authorList>
            <person name="Kadnikov V."/>
            <person name="Nazina T."/>
        </authorList>
    </citation>
    <scope>NUCLEOTIDE SEQUENCE [LARGE SCALE GENOMIC DNA]</scope>
    <source>
        <strain evidence="11 12">1017</strain>
    </source>
</reference>
<keyword evidence="6" id="KW-0560">Oxidoreductase</keyword>
<accession>A0A1Q5T455</accession>
<evidence type="ECO:0000256" key="5">
    <source>
        <dbReference type="ARBA" id="ARBA00022723"/>
    </source>
</evidence>